<dbReference type="Pfam" id="PF12840">
    <property type="entry name" value="HTH_20"/>
    <property type="match status" value="1"/>
</dbReference>
<evidence type="ECO:0000259" key="1">
    <source>
        <dbReference type="PROSITE" id="PS50987"/>
    </source>
</evidence>
<accession>A0ABW7VT29</accession>
<dbReference type="Gene3D" id="1.10.10.10">
    <property type="entry name" value="Winged helix-like DNA-binding domain superfamily/Winged helix DNA-binding domain"/>
    <property type="match status" value="1"/>
</dbReference>
<keyword evidence="3" id="KW-1185">Reference proteome</keyword>
<dbReference type="CDD" id="cd00090">
    <property type="entry name" value="HTH_ARSR"/>
    <property type="match status" value="1"/>
</dbReference>
<reference evidence="2 3" key="1">
    <citation type="submission" date="2024-10" db="EMBL/GenBank/DDBJ databases">
        <title>The Natural Products Discovery Center: Release of the First 8490 Sequenced Strains for Exploring Actinobacteria Biosynthetic Diversity.</title>
        <authorList>
            <person name="Kalkreuter E."/>
            <person name="Kautsar S.A."/>
            <person name="Yang D."/>
            <person name="Bader C.D."/>
            <person name="Teijaro C.N."/>
            <person name="Fluegel L."/>
            <person name="Davis C.M."/>
            <person name="Simpson J.R."/>
            <person name="Lauterbach L."/>
            <person name="Steele A.D."/>
            <person name="Gui C."/>
            <person name="Meng S."/>
            <person name="Li G."/>
            <person name="Viehrig K."/>
            <person name="Ye F."/>
            <person name="Su P."/>
            <person name="Kiefer A.F."/>
            <person name="Nichols A."/>
            <person name="Cepeda A.J."/>
            <person name="Yan W."/>
            <person name="Fan B."/>
            <person name="Jiang Y."/>
            <person name="Adhikari A."/>
            <person name="Zheng C.-J."/>
            <person name="Schuster L."/>
            <person name="Cowan T.M."/>
            <person name="Smanski M.J."/>
            <person name="Chevrette M.G."/>
            <person name="De Carvalho L.P.S."/>
            <person name="Shen B."/>
        </authorList>
    </citation>
    <scope>NUCLEOTIDE SEQUENCE [LARGE SCALE GENOMIC DNA]</scope>
    <source>
        <strain evidence="2 3">NPDC019377</strain>
    </source>
</reference>
<sequence length="111" mass="12253">MTLTHPSRDQIRIENVLTALGNSTRLGAVRVLDGGGEFNCTGVLNALGIKAKSTMTHHWRVLREAGIIRQTPVGREYMVELRRTDLDERYPGLLDTVLAAERDDAQLPVSG</sequence>
<dbReference type="EMBL" id="JBIRYL010000001">
    <property type="protein sequence ID" value="MFI2229755.1"/>
    <property type="molecule type" value="Genomic_DNA"/>
</dbReference>
<dbReference type="InterPro" id="IPR011991">
    <property type="entry name" value="ArsR-like_HTH"/>
</dbReference>
<organism evidence="2 3">
    <name type="scientific">Nocardia testacea</name>
    <dbReference type="NCBI Taxonomy" id="248551"/>
    <lineage>
        <taxon>Bacteria</taxon>
        <taxon>Bacillati</taxon>
        <taxon>Actinomycetota</taxon>
        <taxon>Actinomycetes</taxon>
        <taxon>Mycobacteriales</taxon>
        <taxon>Nocardiaceae</taxon>
        <taxon>Nocardia</taxon>
    </lineage>
</organism>
<dbReference type="SUPFAM" id="SSF46785">
    <property type="entry name" value="Winged helix' DNA-binding domain"/>
    <property type="match status" value="1"/>
</dbReference>
<proteinExistence type="predicted"/>
<dbReference type="Proteomes" id="UP001611494">
    <property type="component" value="Unassembled WGS sequence"/>
</dbReference>
<feature type="domain" description="HTH arsR-type" evidence="1">
    <location>
        <begin position="5"/>
        <end position="101"/>
    </location>
</feature>
<protein>
    <submittedName>
        <fullName evidence="2">ArsR/SmtB family transcription factor</fullName>
    </submittedName>
</protein>
<evidence type="ECO:0000313" key="2">
    <source>
        <dbReference type="EMBL" id="MFI2229755.1"/>
    </source>
</evidence>
<gene>
    <name evidence="2" type="ORF">ACH49Z_07865</name>
</gene>
<evidence type="ECO:0000313" key="3">
    <source>
        <dbReference type="Proteomes" id="UP001611494"/>
    </source>
</evidence>
<dbReference type="SMART" id="SM00418">
    <property type="entry name" value="HTH_ARSR"/>
    <property type="match status" value="1"/>
</dbReference>
<dbReference type="InterPro" id="IPR001845">
    <property type="entry name" value="HTH_ArsR_DNA-bd_dom"/>
</dbReference>
<comment type="caution">
    <text evidence="2">The sequence shown here is derived from an EMBL/GenBank/DDBJ whole genome shotgun (WGS) entry which is preliminary data.</text>
</comment>
<dbReference type="InterPro" id="IPR036388">
    <property type="entry name" value="WH-like_DNA-bd_sf"/>
</dbReference>
<dbReference type="PROSITE" id="PS50987">
    <property type="entry name" value="HTH_ARSR_2"/>
    <property type="match status" value="1"/>
</dbReference>
<dbReference type="InterPro" id="IPR036390">
    <property type="entry name" value="WH_DNA-bd_sf"/>
</dbReference>
<name>A0ABW7VT29_9NOCA</name>
<dbReference type="RefSeq" id="WP_357413055.1">
    <property type="nucleotide sequence ID" value="NZ_JBFAAV010000002.1"/>
</dbReference>